<feature type="region of interest" description="Disordered" evidence="1">
    <location>
        <begin position="208"/>
        <end position="233"/>
    </location>
</feature>
<dbReference type="Pfam" id="PF04427">
    <property type="entry name" value="Brix"/>
    <property type="match status" value="1"/>
</dbReference>
<dbReference type="GO" id="GO:0030687">
    <property type="term" value="C:preribosome, large subunit precursor"/>
    <property type="evidence" value="ECO:0007669"/>
    <property type="project" value="TreeGrafter"/>
</dbReference>
<organism evidence="3 4">
    <name type="scientific">Cyanidiococcus yangmingshanensis</name>
    <dbReference type="NCBI Taxonomy" id="2690220"/>
    <lineage>
        <taxon>Eukaryota</taxon>
        <taxon>Rhodophyta</taxon>
        <taxon>Bangiophyceae</taxon>
        <taxon>Cyanidiales</taxon>
        <taxon>Cyanidiaceae</taxon>
        <taxon>Cyanidiococcus</taxon>
    </lineage>
</organism>
<name>A0A7J7IQ28_9RHOD</name>
<dbReference type="Proteomes" id="UP000530660">
    <property type="component" value="Unassembled WGS sequence"/>
</dbReference>
<proteinExistence type="predicted"/>
<dbReference type="GO" id="GO:0000027">
    <property type="term" value="P:ribosomal large subunit assembly"/>
    <property type="evidence" value="ECO:0007669"/>
    <property type="project" value="TreeGrafter"/>
</dbReference>
<protein>
    <recommendedName>
        <fullName evidence="2">Brix domain-containing protein</fullName>
    </recommendedName>
</protein>
<accession>A0A7J7IQ28</accession>
<dbReference type="InterPro" id="IPR045112">
    <property type="entry name" value="PPAN-like"/>
</dbReference>
<dbReference type="PROSITE" id="PS50833">
    <property type="entry name" value="BRIX"/>
    <property type="match status" value="1"/>
</dbReference>
<gene>
    <name evidence="3" type="ORF">F1559_002620</name>
</gene>
<reference evidence="3 4" key="1">
    <citation type="journal article" date="2020" name="J. Phycol.">
        <title>Comparative genome analysis reveals Cyanidiococcus gen. nov., a new extremophilic red algal genus sister to Cyanidioschyzon (Cyanidioschyzonaceae, Rhodophyta).</title>
        <authorList>
            <person name="Liu S.-L."/>
            <person name="Chiang Y.-R."/>
            <person name="Yoon H.S."/>
            <person name="Fu H.-Y."/>
        </authorList>
    </citation>
    <scope>NUCLEOTIDE SEQUENCE [LARGE SCALE GENOMIC DNA]</scope>
    <source>
        <strain evidence="3 4">THAL066</strain>
    </source>
</reference>
<dbReference type="PANTHER" id="PTHR12661:SF5">
    <property type="entry name" value="SUPPRESSOR OF SWI4 1 HOMOLOG"/>
    <property type="match status" value="1"/>
</dbReference>
<evidence type="ECO:0000313" key="3">
    <source>
        <dbReference type="EMBL" id="KAF6004829.1"/>
    </source>
</evidence>
<dbReference type="PANTHER" id="PTHR12661">
    <property type="entry name" value="PETER PAN-RELATED"/>
    <property type="match status" value="1"/>
</dbReference>
<dbReference type="SMART" id="SM00879">
    <property type="entry name" value="Brix"/>
    <property type="match status" value="1"/>
</dbReference>
<feature type="domain" description="Brix" evidence="2">
    <location>
        <begin position="1"/>
        <end position="262"/>
    </location>
</feature>
<dbReference type="GO" id="GO:0019843">
    <property type="term" value="F:rRNA binding"/>
    <property type="evidence" value="ECO:0007669"/>
    <property type="project" value="InterPro"/>
</dbReference>
<dbReference type="GO" id="GO:0006364">
    <property type="term" value="P:rRNA processing"/>
    <property type="evidence" value="ECO:0007669"/>
    <property type="project" value="InterPro"/>
</dbReference>
<dbReference type="OrthoDB" id="10261452at2759"/>
<dbReference type="AlphaFoldDB" id="A0A7J7IQ28"/>
<keyword evidence="4" id="KW-1185">Reference proteome</keyword>
<evidence type="ECO:0000313" key="4">
    <source>
        <dbReference type="Proteomes" id="UP000530660"/>
    </source>
</evidence>
<dbReference type="EMBL" id="VWRR01000002">
    <property type="protein sequence ID" value="KAF6004829.1"/>
    <property type="molecule type" value="Genomic_DNA"/>
</dbReference>
<evidence type="ECO:0000256" key="1">
    <source>
        <dbReference type="SAM" id="MobiDB-lite"/>
    </source>
</evidence>
<sequence length="282" mass="31973">MSQDRWALRTLSSSERVVWVSVNVRFARTPRGPTVTFRVERFSLAADVHRAQRRPLNLKHTDYDQAPLLILSNLESEEPHVQLLATMFRNLFPPLDMNKLRLEHDVRRALLLDWNADTQVLEWRHYGVRVRPLGLSRVIRRLVERRGSRHGAIAAGHLWDVSDLADPSVTAAICTSESEAEVPSEFQFERWRPSTGRVGMMPAASVFGTSHRSISDRQTKSGRSRAQEPTSADLAHRASVRLVELGPRMTLRLLKVEEGLSSGAILYRACSFADMTPFSARK</sequence>
<dbReference type="InterPro" id="IPR007109">
    <property type="entry name" value="Brix"/>
</dbReference>
<comment type="caution">
    <text evidence="3">The sequence shown here is derived from an EMBL/GenBank/DDBJ whole genome shotgun (WGS) entry which is preliminary data.</text>
</comment>
<evidence type="ECO:0000259" key="2">
    <source>
        <dbReference type="PROSITE" id="PS50833"/>
    </source>
</evidence>